<organism evidence="3">
    <name type="scientific">Anopheles darlingi</name>
    <name type="common">Mosquito</name>
    <dbReference type="NCBI Taxonomy" id="43151"/>
    <lineage>
        <taxon>Eukaryota</taxon>
        <taxon>Metazoa</taxon>
        <taxon>Ecdysozoa</taxon>
        <taxon>Arthropoda</taxon>
        <taxon>Hexapoda</taxon>
        <taxon>Insecta</taxon>
        <taxon>Pterygota</taxon>
        <taxon>Neoptera</taxon>
        <taxon>Endopterygota</taxon>
        <taxon>Diptera</taxon>
        <taxon>Nematocera</taxon>
        <taxon>Culicoidea</taxon>
        <taxon>Culicidae</taxon>
        <taxon>Anophelinae</taxon>
        <taxon>Anopheles</taxon>
    </lineage>
</organism>
<evidence type="ECO:0000256" key="2">
    <source>
        <dbReference type="SAM" id="SignalP"/>
    </source>
</evidence>
<keyword evidence="1" id="KW-1133">Transmembrane helix</keyword>
<accession>A0A2M4DHY4</accession>
<feature type="signal peptide" evidence="2">
    <location>
        <begin position="1"/>
        <end position="17"/>
    </location>
</feature>
<keyword evidence="1" id="KW-0812">Transmembrane</keyword>
<protein>
    <recommendedName>
        <fullName evidence="4">Secreted protein</fullName>
    </recommendedName>
</protein>
<sequence length="113" mass="12392">MRCVLLWSLCMFHYASSLSLSSRSAAHPRAMLCAVVKVFPGNSGISVWSRGNFLSISAQFSIIFKIIATGAVPSVLVQLAPQVLIYVLIVLVSVLRFLCSLFLCSSLFVRRLP</sequence>
<dbReference type="AlphaFoldDB" id="A0A2M4DHY4"/>
<evidence type="ECO:0000256" key="1">
    <source>
        <dbReference type="SAM" id="Phobius"/>
    </source>
</evidence>
<keyword evidence="1" id="KW-0472">Membrane</keyword>
<evidence type="ECO:0000313" key="3">
    <source>
        <dbReference type="EMBL" id="MBW77180.1"/>
    </source>
</evidence>
<feature type="chain" id="PRO_5014740332" description="Secreted protein" evidence="2">
    <location>
        <begin position="18"/>
        <end position="113"/>
    </location>
</feature>
<feature type="transmembrane region" description="Helical" evidence="1">
    <location>
        <begin position="83"/>
        <end position="109"/>
    </location>
</feature>
<proteinExistence type="predicted"/>
<evidence type="ECO:0008006" key="4">
    <source>
        <dbReference type="Google" id="ProtNLM"/>
    </source>
</evidence>
<keyword evidence="2" id="KW-0732">Signal</keyword>
<dbReference type="EMBL" id="GGFL01013002">
    <property type="protein sequence ID" value="MBW77180.1"/>
    <property type="molecule type" value="Transcribed_RNA"/>
</dbReference>
<name>A0A2M4DHY4_ANODA</name>
<reference evidence="3" key="1">
    <citation type="submission" date="2018-01" db="EMBL/GenBank/DDBJ databases">
        <title>An insight into the sialome of Amazonian anophelines.</title>
        <authorList>
            <person name="Ribeiro J.M."/>
            <person name="Scarpassa V."/>
            <person name="Calvo E."/>
        </authorList>
    </citation>
    <scope>NUCLEOTIDE SEQUENCE</scope>
</reference>